<feature type="region of interest" description="Disordered" evidence="1">
    <location>
        <begin position="61"/>
        <end position="98"/>
    </location>
</feature>
<gene>
    <name evidence="3" type="ORF">UFOVP1603_19</name>
    <name evidence="2" type="ORF">UFOVP833_6</name>
</gene>
<organism evidence="3">
    <name type="scientific">uncultured Caudovirales phage</name>
    <dbReference type="NCBI Taxonomy" id="2100421"/>
    <lineage>
        <taxon>Viruses</taxon>
        <taxon>Duplodnaviria</taxon>
        <taxon>Heunggongvirae</taxon>
        <taxon>Uroviricota</taxon>
        <taxon>Caudoviricetes</taxon>
        <taxon>Peduoviridae</taxon>
        <taxon>Maltschvirus</taxon>
        <taxon>Maltschvirus maltsch</taxon>
    </lineage>
</organism>
<reference evidence="3" key="1">
    <citation type="submission" date="2020-05" db="EMBL/GenBank/DDBJ databases">
        <authorList>
            <person name="Chiriac C."/>
            <person name="Salcher M."/>
            <person name="Ghai R."/>
            <person name="Kavagutti S V."/>
        </authorList>
    </citation>
    <scope>NUCLEOTIDE SEQUENCE</scope>
</reference>
<accession>A0A6J5SSZ9</accession>
<evidence type="ECO:0000256" key="1">
    <source>
        <dbReference type="SAM" id="MobiDB-lite"/>
    </source>
</evidence>
<dbReference type="EMBL" id="LR797475">
    <property type="protein sequence ID" value="CAB4218206.1"/>
    <property type="molecule type" value="Genomic_DNA"/>
</dbReference>
<feature type="compositionally biased region" description="Basic and acidic residues" evidence="1">
    <location>
        <begin position="61"/>
        <end position="89"/>
    </location>
</feature>
<evidence type="ECO:0000313" key="2">
    <source>
        <dbReference type="EMBL" id="CAB4164948.1"/>
    </source>
</evidence>
<evidence type="ECO:0000313" key="3">
    <source>
        <dbReference type="EMBL" id="CAB4218206.1"/>
    </source>
</evidence>
<sequence length="98" mass="10774">MARPHRPKGAWSEKAFRDALRIAVLEKNAGTPRLRLLADRLVSAGLAGDVAAIREIADRLDGKPKQESETTIKDERMVVEAPRPAKDADSWASEHGPH</sequence>
<dbReference type="EMBL" id="LR796770">
    <property type="protein sequence ID" value="CAB4164948.1"/>
    <property type="molecule type" value="Genomic_DNA"/>
</dbReference>
<name>A0A6J5SSZ9_9CAUD</name>
<proteinExistence type="predicted"/>
<protein>
    <submittedName>
        <fullName evidence="3">Uncharacterized protein</fullName>
    </submittedName>
</protein>